<proteinExistence type="predicted"/>
<feature type="compositionally biased region" description="Polar residues" evidence="1">
    <location>
        <begin position="31"/>
        <end position="43"/>
    </location>
</feature>
<feature type="compositionally biased region" description="Polar residues" evidence="1">
    <location>
        <begin position="1"/>
        <end position="16"/>
    </location>
</feature>
<reference evidence="2 3" key="1">
    <citation type="journal article" date="2023" name="Plants (Basel)">
        <title>Bridging the Gap: Combining Genomics and Transcriptomics Approaches to Understand Stylosanthes scabra, an Orphan Legume from the Brazilian Caatinga.</title>
        <authorList>
            <person name="Ferreira-Neto J.R.C."/>
            <person name="da Silva M.D."/>
            <person name="Binneck E."/>
            <person name="de Melo N.F."/>
            <person name="da Silva R.H."/>
            <person name="de Melo A.L.T.M."/>
            <person name="Pandolfi V."/>
            <person name="Bustamante F.O."/>
            <person name="Brasileiro-Vidal A.C."/>
            <person name="Benko-Iseppon A.M."/>
        </authorList>
    </citation>
    <scope>NUCLEOTIDE SEQUENCE [LARGE SCALE GENOMIC DNA]</scope>
    <source>
        <tissue evidence="2">Leaves</tissue>
    </source>
</reference>
<protein>
    <submittedName>
        <fullName evidence="2">Uncharacterized protein</fullName>
    </submittedName>
</protein>
<feature type="region of interest" description="Disordered" evidence="1">
    <location>
        <begin position="1"/>
        <end position="43"/>
    </location>
</feature>
<evidence type="ECO:0000313" key="2">
    <source>
        <dbReference type="EMBL" id="MED6136201.1"/>
    </source>
</evidence>
<feature type="compositionally biased region" description="Low complexity" evidence="1">
    <location>
        <begin position="17"/>
        <end position="30"/>
    </location>
</feature>
<comment type="caution">
    <text evidence="2">The sequence shown here is derived from an EMBL/GenBank/DDBJ whole genome shotgun (WGS) entry which is preliminary data.</text>
</comment>
<gene>
    <name evidence="2" type="ORF">PIB30_053824</name>
</gene>
<dbReference type="Proteomes" id="UP001341840">
    <property type="component" value="Unassembled WGS sequence"/>
</dbReference>
<name>A0ABU6SIP1_9FABA</name>
<accession>A0ABU6SIP1</accession>
<keyword evidence="3" id="KW-1185">Reference proteome</keyword>
<evidence type="ECO:0000256" key="1">
    <source>
        <dbReference type="SAM" id="MobiDB-lite"/>
    </source>
</evidence>
<organism evidence="2 3">
    <name type="scientific">Stylosanthes scabra</name>
    <dbReference type="NCBI Taxonomy" id="79078"/>
    <lineage>
        <taxon>Eukaryota</taxon>
        <taxon>Viridiplantae</taxon>
        <taxon>Streptophyta</taxon>
        <taxon>Embryophyta</taxon>
        <taxon>Tracheophyta</taxon>
        <taxon>Spermatophyta</taxon>
        <taxon>Magnoliopsida</taxon>
        <taxon>eudicotyledons</taxon>
        <taxon>Gunneridae</taxon>
        <taxon>Pentapetalae</taxon>
        <taxon>rosids</taxon>
        <taxon>fabids</taxon>
        <taxon>Fabales</taxon>
        <taxon>Fabaceae</taxon>
        <taxon>Papilionoideae</taxon>
        <taxon>50 kb inversion clade</taxon>
        <taxon>dalbergioids sensu lato</taxon>
        <taxon>Dalbergieae</taxon>
        <taxon>Pterocarpus clade</taxon>
        <taxon>Stylosanthes</taxon>
    </lineage>
</organism>
<evidence type="ECO:0000313" key="3">
    <source>
        <dbReference type="Proteomes" id="UP001341840"/>
    </source>
</evidence>
<sequence length="98" mass="10988">MSPTCFPFSSQSNASRPGSVSVGASSNPSSQTPIHSSLNSQYSDFANPHELDVIDLNDDEIANQRQRITPLWQWEEDEMLISAWLNISIDHIVRTDQK</sequence>
<dbReference type="EMBL" id="JASCZI010060819">
    <property type="protein sequence ID" value="MED6136201.1"/>
    <property type="molecule type" value="Genomic_DNA"/>
</dbReference>
<feature type="non-terminal residue" evidence="2">
    <location>
        <position position="98"/>
    </location>
</feature>